<name>A0ABP0VX31_9BRYO</name>
<keyword evidence="5" id="KW-1185">Reference proteome</keyword>
<organism evidence="4 5">
    <name type="scientific">Sphagnum jensenii</name>
    <dbReference type="NCBI Taxonomy" id="128206"/>
    <lineage>
        <taxon>Eukaryota</taxon>
        <taxon>Viridiplantae</taxon>
        <taxon>Streptophyta</taxon>
        <taxon>Embryophyta</taxon>
        <taxon>Bryophyta</taxon>
        <taxon>Sphagnophytina</taxon>
        <taxon>Sphagnopsida</taxon>
        <taxon>Sphagnales</taxon>
        <taxon>Sphagnaceae</taxon>
        <taxon>Sphagnum</taxon>
    </lineage>
</organism>
<evidence type="ECO:0000256" key="2">
    <source>
        <dbReference type="ARBA" id="ARBA00023163"/>
    </source>
</evidence>
<accession>A0ABP0VX31</accession>
<evidence type="ECO:0000259" key="3">
    <source>
        <dbReference type="Pfam" id="PF14215"/>
    </source>
</evidence>
<reference evidence="4" key="1">
    <citation type="submission" date="2024-02" db="EMBL/GenBank/DDBJ databases">
        <authorList>
            <consortium name="ELIXIR-Norway"/>
            <consortium name="Elixir Norway"/>
        </authorList>
    </citation>
    <scope>NUCLEOTIDE SEQUENCE</scope>
</reference>
<evidence type="ECO:0000313" key="5">
    <source>
        <dbReference type="Proteomes" id="UP001497444"/>
    </source>
</evidence>
<dbReference type="EMBL" id="OZ020106">
    <property type="protein sequence ID" value="CAK9258722.1"/>
    <property type="molecule type" value="Genomic_DNA"/>
</dbReference>
<dbReference type="InterPro" id="IPR025610">
    <property type="entry name" value="MYC/MYB_N"/>
</dbReference>
<sequence length="101" mass="11626">MLWRAERRDKNTAACKLLCSCKLASPSSRAFRRELHGGQLRRSSSNGNARTGWSYAIFWKLNRRSRMLLTWEDGYYDFPKAGAVSGSELHFTNNGSRERSH</sequence>
<evidence type="ECO:0000256" key="1">
    <source>
        <dbReference type="ARBA" id="ARBA00023015"/>
    </source>
</evidence>
<proteinExistence type="predicted"/>
<keyword evidence="1" id="KW-0805">Transcription regulation</keyword>
<dbReference type="PANTHER" id="PTHR46196:SF3">
    <property type="entry name" value="TRANSCRIPTION FACTOR LHW-LIKE ISOFORM X1"/>
    <property type="match status" value="1"/>
</dbReference>
<keyword evidence="2" id="KW-0804">Transcription</keyword>
<dbReference type="PANTHER" id="PTHR46196">
    <property type="entry name" value="TRANSCRIPTION FACTOR BHLH155-LIKE ISOFORM X1-RELATED"/>
    <property type="match status" value="1"/>
</dbReference>
<feature type="domain" description="Transcription factor MYC/MYB N-terminal" evidence="3">
    <location>
        <begin position="51"/>
        <end position="80"/>
    </location>
</feature>
<protein>
    <recommendedName>
        <fullName evidence="3">Transcription factor MYC/MYB N-terminal domain-containing protein</fullName>
    </recommendedName>
</protein>
<gene>
    <name evidence="4" type="ORF">CSSPJE1EN1_LOCUS4200</name>
</gene>
<dbReference type="InterPro" id="IPR043561">
    <property type="entry name" value="LHW-like"/>
</dbReference>
<dbReference type="Proteomes" id="UP001497444">
    <property type="component" value="Chromosome 11"/>
</dbReference>
<evidence type="ECO:0000313" key="4">
    <source>
        <dbReference type="EMBL" id="CAK9258722.1"/>
    </source>
</evidence>
<dbReference type="Pfam" id="PF14215">
    <property type="entry name" value="bHLH-MYC_N"/>
    <property type="match status" value="1"/>
</dbReference>